<dbReference type="EMBL" id="QOQW01000029">
    <property type="protein sequence ID" value="RCK77975.1"/>
    <property type="molecule type" value="Genomic_DNA"/>
</dbReference>
<comment type="caution">
    <text evidence="2">The sequence shown here is derived from an EMBL/GenBank/DDBJ whole genome shotgun (WGS) entry which is preliminary data.</text>
</comment>
<evidence type="ECO:0000313" key="2">
    <source>
        <dbReference type="EMBL" id="RCK77975.1"/>
    </source>
</evidence>
<proteinExistence type="predicted"/>
<dbReference type="Proteomes" id="UP000252355">
    <property type="component" value="Unassembled WGS sequence"/>
</dbReference>
<organism evidence="2 3">
    <name type="scientific">Candidatus Ozemobacter sibiricus</name>
    <dbReference type="NCBI Taxonomy" id="2268124"/>
    <lineage>
        <taxon>Bacteria</taxon>
        <taxon>Candidatus Ozemobacteria</taxon>
        <taxon>Candidatus Ozemobacterales</taxon>
        <taxon>Candidatus Ozemobacteraceae</taxon>
        <taxon>Candidatus Ozemobacter</taxon>
    </lineage>
</organism>
<feature type="compositionally biased region" description="Polar residues" evidence="1">
    <location>
        <begin position="11"/>
        <end position="32"/>
    </location>
</feature>
<name>A0A367ZIP0_9BACT</name>
<evidence type="ECO:0000256" key="1">
    <source>
        <dbReference type="SAM" id="MobiDB-lite"/>
    </source>
</evidence>
<gene>
    <name evidence="2" type="ORF">OZSIB_1884</name>
</gene>
<reference evidence="2 3" key="1">
    <citation type="submission" date="2018-05" db="EMBL/GenBank/DDBJ databases">
        <title>A metagenomic window into the 2 km-deep terrestrial subsurface aquifer revealed taxonomically and functionally diverse microbial community comprising novel uncultured bacterial lineages.</title>
        <authorList>
            <person name="Kadnikov V.V."/>
            <person name="Mardanov A.V."/>
            <person name="Beletsky A.V."/>
            <person name="Banks D."/>
            <person name="Pimenov N.V."/>
            <person name="Frank Y.A."/>
            <person name="Karnachuk O.V."/>
            <person name="Ravin N.V."/>
        </authorList>
    </citation>
    <scope>NUCLEOTIDE SEQUENCE [LARGE SCALE GENOMIC DNA]</scope>
    <source>
        <strain evidence="2">BY5</strain>
    </source>
</reference>
<protein>
    <submittedName>
        <fullName evidence="2">Uncharacterized protein</fullName>
    </submittedName>
</protein>
<feature type="region of interest" description="Disordered" evidence="1">
    <location>
        <begin position="1"/>
        <end position="39"/>
    </location>
</feature>
<dbReference type="AlphaFoldDB" id="A0A367ZIP0"/>
<sequence length="66" mass="7223">MSKRELRNRTKNLAGNQPETSNACSHPSTDPRQNPMPILTNLGFPAPVLVIRTEGPEGGLFAFPIH</sequence>
<accession>A0A367ZIP0</accession>
<evidence type="ECO:0000313" key="3">
    <source>
        <dbReference type="Proteomes" id="UP000252355"/>
    </source>
</evidence>